<dbReference type="Pfam" id="PF17863">
    <property type="entry name" value="AAA_lid_2"/>
    <property type="match status" value="1"/>
</dbReference>
<dbReference type="OrthoDB" id="9775079at2"/>
<dbReference type="RefSeq" id="WP_075726603.1">
    <property type="nucleotide sequence ID" value="NZ_CP009245.1"/>
</dbReference>
<dbReference type="PANTHER" id="PTHR35023">
    <property type="entry name" value="CHELATASE-RELATED"/>
    <property type="match status" value="1"/>
</dbReference>
<evidence type="ECO:0000256" key="1">
    <source>
        <dbReference type="SAM" id="MobiDB-lite"/>
    </source>
</evidence>
<protein>
    <submittedName>
        <fullName evidence="4">Magnesium chelatase</fullName>
    </submittedName>
</protein>
<keyword evidence="5" id="KW-1185">Reference proteome</keyword>
<dbReference type="InterPro" id="IPR027417">
    <property type="entry name" value="P-loop_NTPase"/>
</dbReference>
<dbReference type="KEGG" id="caqu:CAQU_07755"/>
<dbReference type="Gene3D" id="1.10.8.80">
    <property type="entry name" value="Magnesium chelatase subunit I, C-Terminal domain"/>
    <property type="match status" value="1"/>
</dbReference>
<dbReference type="InterPro" id="IPR025943">
    <property type="entry name" value="Sigma_54_int_dom_ATP-bd_2"/>
</dbReference>
<name>A0A1L7CGN6_9CORY</name>
<dbReference type="InterPro" id="IPR041628">
    <property type="entry name" value="ChlI/MoxR_AAA_lid"/>
</dbReference>
<dbReference type="EMBL" id="CP009245">
    <property type="protein sequence ID" value="APT84984.1"/>
    <property type="molecule type" value="Genomic_DNA"/>
</dbReference>
<dbReference type="CDD" id="cd00009">
    <property type="entry name" value="AAA"/>
    <property type="match status" value="1"/>
</dbReference>
<dbReference type="GO" id="GO:0005524">
    <property type="term" value="F:ATP binding"/>
    <property type="evidence" value="ECO:0007669"/>
    <property type="project" value="InterPro"/>
</dbReference>
<dbReference type="PROSITE" id="PS00676">
    <property type="entry name" value="SIGMA54_INTERACT_2"/>
    <property type="match status" value="1"/>
</dbReference>
<dbReference type="Proteomes" id="UP000185478">
    <property type="component" value="Chromosome"/>
</dbReference>
<feature type="compositionally biased region" description="Low complexity" evidence="1">
    <location>
        <begin position="329"/>
        <end position="344"/>
    </location>
</feature>
<evidence type="ECO:0000313" key="5">
    <source>
        <dbReference type="Proteomes" id="UP000185478"/>
    </source>
</evidence>
<sequence length="358" mass="38615">MTGYPFAAIVGHDDLRLALILNSISPTIGGVVVRGEKGTAKTTTIRGFATLMNGPLVNLPIGATEDRVVGSLDVETVLTTGRAEYKPGLLAQADGGILYVDEVNLLPDHLVDALLDAAATGQVTIERDGISHTSPARFVLVGSMNPEEGELRPQLLDRFGLAVEVAASRDVEVRCEIMRRRLAFDAAPQTFAAHYADQERALSEQLEQARTLLPDVELPDAMLARIAHVCATFDVDGMRADLVIARTACAHAAWRGAQRVGEEDIAVAAKLALPHRKRRDPFDDTGLDEDQLDQALDEAKEQFPEQPENTEDDGGAEQQPPQPEQSDADLQPPQDTPDEQPTQDGKAGRADIGAPFRP</sequence>
<feature type="domain" description="ChlI/MoxR AAA lid" evidence="3">
    <location>
        <begin position="224"/>
        <end position="293"/>
    </location>
</feature>
<dbReference type="InterPro" id="IPR011704">
    <property type="entry name" value="ATPase_dyneun-rel_AAA"/>
</dbReference>
<evidence type="ECO:0000259" key="3">
    <source>
        <dbReference type="Pfam" id="PF17863"/>
    </source>
</evidence>
<dbReference type="SUPFAM" id="SSF52540">
    <property type="entry name" value="P-loop containing nucleoside triphosphate hydrolases"/>
    <property type="match status" value="1"/>
</dbReference>
<feature type="domain" description="ATPase dynein-related AAA" evidence="2">
    <location>
        <begin position="31"/>
        <end position="159"/>
    </location>
</feature>
<dbReference type="AlphaFoldDB" id="A0A1L7CGN6"/>
<dbReference type="GO" id="GO:0016887">
    <property type="term" value="F:ATP hydrolysis activity"/>
    <property type="evidence" value="ECO:0007669"/>
    <property type="project" value="InterPro"/>
</dbReference>
<dbReference type="Gene3D" id="3.40.50.300">
    <property type="entry name" value="P-loop containing nucleotide triphosphate hydrolases"/>
    <property type="match status" value="1"/>
</dbReference>
<gene>
    <name evidence="4" type="ORF">CAQU_07755</name>
</gene>
<accession>A0A1L7CGN6</accession>
<evidence type="ECO:0000259" key="2">
    <source>
        <dbReference type="Pfam" id="PF07728"/>
    </source>
</evidence>
<dbReference type="Pfam" id="PF07728">
    <property type="entry name" value="AAA_5"/>
    <property type="match status" value="1"/>
</dbReference>
<reference evidence="4 5" key="1">
    <citation type="submission" date="2014-08" db="EMBL/GenBank/DDBJ databases">
        <title>Complete genome sequence of Corynebacterium aquilae S-613T(T) (=DSM 44791(T)), isolated from the choana of a healthy golden eagle.</title>
        <authorList>
            <person name="Ruckert C."/>
            <person name="Albersmeier A."/>
            <person name="Winkler A."/>
            <person name="Kalinowski J."/>
        </authorList>
    </citation>
    <scope>NUCLEOTIDE SEQUENCE [LARGE SCALE GENOMIC DNA]</scope>
    <source>
        <strain evidence="4 5">S-613</strain>
    </source>
</reference>
<organism evidence="4 5">
    <name type="scientific">Corynebacterium aquilae DSM 44791</name>
    <dbReference type="NCBI Taxonomy" id="1431546"/>
    <lineage>
        <taxon>Bacteria</taxon>
        <taxon>Bacillati</taxon>
        <taxon>Actinomycetota</taxon>
        <taxon>Actinomycetes</taxon>
        <taxon>Mycobacteriales</taxon>
        <taxon>Corynebacteriaceae</taxon>
        <taxon>Corynebacterium</taxon>
    </lineage>
</organism>
<dbReference type="STRING" id="1431546.CAQU_07755"/>
<dbReference type="InterPro" id="IPR052989">
    <property type="entry name" value="Mg-chelatase_DI-like"/>
</dbReference>
<proteinExistence type="predicted"/>
<dbReference type="PANTHER" id="PTHR35023:SF1">
    <property type="entry name" value="MG-PROTOPORPHYRIN IX CHELATASE"/>
    <property type="match status" value="1"/>
</dbReference>
<feature type="region of interest" description="Disordered" evidence="1">
    <location>
        <begin position="294"/>
        <end position="358"/>
    </location>
</feature>
<evidence type="ECO:0000313" key="4">
    <source>
        <dbReference type="EMBL" id="APT84984.1"/>
    </source>
</evidence>